<gene>
    <name evidence="1" type="ORF">RO3G_13077</name>
</gene>
<dbReference type="AlphaFoldDB" id="I1CIT6"/>
<name>I1CIT6_RHIO9</name>
<accession>I1CIT6</accession>
<keyword evidence="2" id="KW-1185">Reference proteome</keyword>
<proteinExistence type="predicted"/>
<reference evidence="1 2" key="1">
    <citation type="journal article" date="2009" name="PLoS Genet.">
        <title>Genomic analysis of the basal lineage fungus Rhizopus oryzae reveals a whole-genome duplication.</title>
        <authorList>
            <person name="Ma L.-J."/>
            <person name="Ibrahim A.S."/>
            <person name="Skory C."/>
            <person name="Grabherr M.G."/>
            <person name="Burger G."/>
            <person name="Butler M."/>
            <person name="Elias M."/>
            <person name="Idnurm A."/>
            <person name="Lang B.F."/>
            <person name="Sone T."/>
            <person name="Abe A."/>
            <person name="Calvo S.E."/>
            <person name="Corrochano L.M."/>
            <person name="Engels R."/>
            <person name="Fu J."/>
            <person name="Hansberg W."/>
            <person name="Kim J.-M."/>
            <person name="Kodira C.D."/>
            <person name="Koehrsen M.J."/>
            <person name="Liu B."/>
            <person name="Miranda-Saavedra D."/>
            <person name="O'Leary S."/>
            <person name="Ortiz-Castellanos L."/>
            <person name="Poulter R."/>
            <person name="Rodriguez-Romero J."/>
            <person name="Ruiz-Herrera J."/>
            <person name="Shen Y.-Q."/>
            <person name="Zeng Q."/>
            <person name="Galagan J."/>
            <person name="Birren B.W."/>
            <person name="Cuomo C.A."/>
            <person name="Wickes B.L."/>
        </authorList>
    </citation>
    <scope>NUCLEOTIDE SEQUENCE [LARGE SCALE GENOMIC DNA]</scope>
    <source>
        <strain evidence="2">RA 99-880 / ATCC MYA-4621 / FGSC 9543 / NRRL 43880</strain>
    </source>
</reference>
<dbReference type="GeneID" id="93620042"/>
<dbReference type="OrthoDB" id="2264205at2759"/>
<dbReference type="Proteomes" id="UP000009138">
    <property type="component" value="Unassembled WGS sequence"/>
</dbReference>
<dbReference type="EMBL" id="CH476742">
    <property type="protein sequence ID" value="EIE88366.1"/>
    <property type="molecule type" value="Genomic_DNA"/>
</dbReference>
<evidence type="ECO:0000313" key="2">
    <source>
        <dbReference type="Proteomes" id="UP000009138"/>
    </source>
</evidence>
<protein>
    <submittedName>
        <fullName evidence="1">Uncharacterized protein</fullName>
    </submittedName>
</protein>
<dbReference type="RefSeq" id="XP_067523762.1">
    <property type="nucleotide sequence ID" value="XM_067667661.1"/>
</dbReference>
<sequence>MIVLKQQHPSIYTCVPLSSGLCRYLEVYISKEHDNNDVANNGLIFINDKFRVFLCAALENSAKIVSLKLNPLPLLPKNKVLTGLQKSLAVFGVIMDLGINTESATGIFLWVLVMPCKAFNKVNTCLRIKSFKI</sequence>
<organism evidence="1 2">
    <name type="scientific">Rhizopus delemar (strain RA 99-880 / ATCC MYA-4621 / FGSC 9543 / NRRL 43880)</name>
    <name type="common">Mucormycosis agent</name>
    <name type="synonym">Rhizopus arrhizus var. delemar</name>
    <dbReference type="NCBI Taxonomy" id="246409"/>
    <lineage>
        <taxon>Eukaryota</taxon>
        <taxon>Fungi</taxon>
        <taxon>Fungi incertae sedis</taxon>
        <taxon>Mucoromycota</taxon>
        <taxon>Mucoromycotina</taxon>
        <taxon>Mucoromycetes</taxon>
        <taxon>Mucorales</taxon>
        <taxon>Mucorineae</taxon>
        <taxon>Rhizopodaceae</taxon>
        <taxon>Rhizopus</taxon>
    </lineage>
</organism>
<dbReference type="InParanoid" id="I1CIT6"/>
<dbReference type="VEuPathDB" id="FungiDB:RO3G_13077"/>
<evidence type="ECO:0000313" key="1">
    <source>
        <dbReference type="EMBL" id="EIE88366.1"/>
    </source>
</evidence>